<accession>A0A0A1V968</accession>
<dbReference type="HOGENOM" id="CLU_2622537_0_0_1"/>
<keyword evidence="1" id="KW-0732">Signal</keyword>
<evidence type="ECO:0000256" key="1">
    <source>
        <dbReference type="SAM" id="SignalP"/>
    </source>
</evidence>
<gene>
    <name evidence="2" type="ORF">X797_001486</name>
</gene>
<sequence>MLARILVAYAMGLVGLVGASLNNVADVGDETDAATGRKCGTILGIPCPEGYRCMNPTFCADCEGKCVKIEPEEDGCDP</sequence>
<evidence type="ECO:0000313" key="3">
    <source>
        <dbReference type="Proteomes" id="UP000030151"/>
    </source>
</evidence>
<evidence type="ECO:0000313" key="2">
    <source>
        <dbReference type="EMBL" id="EXV06764.1"/>
    </source>
</evidence>
<dbReference type="EMBL" id="JELW01000001">
    <property type="protein sequence ID" value="EXV06764.1"/>
    <property type="molecule type" value="Genomic_DNA"/>
</dbReference>
<proteinExistence type="predicted"/>
<organism evidence="2 3">
    <name type="scientific">Metarhizium robertsii</name>
    <dbReference type="NCBI Taxonomy" id="568076"/>
    <lineage>
        <taxon>Eukaryota</taxon>
        <taxon>Fungi</taxon>
        <taxon>Dikarya</taxon>
        <taxon>Ascomycota</taxon>
        <taxon>Pezizomycotina</taxon>
        <taxon>Sordariomycetes</taxon>
        <taxon>Hypocreomycetidae</taxon>
        <taxon>Hypocreales</taxon>
        <taxon>Clavicipitaceae</taxon>
        <taxon>Metarhizium</taxon>
    </lineage>
</organism>
<name>A0A0A1V968_9HYPO</name>
<reference evidence="2 3" key="1">
    <citation type="submission" date="2014-02" db="EMBL/GenBank/DDBJ databases">
        <title>The genome sequence of the entomopathogenic fungus Metarhizium robertsii ARSEF 2575.</title>
        <authorList>
            <person name="Giuliano Garisto Donzelli B."/>
            <person name="Roe B.A."/>
            <person name="Macmil S.L."/>
            <person name="Krasnoff S.B."/>
            <person name="Gibson D.M."/>
        </authorList>
    </citation>
    <scope>NUCLEOTIDE SEQUENCE [LARGE SCALE GENOMIC DNA]</scope>
    <source>
        <strain evidence="2 3">ARSEF 2575</strain>
    </source>
</reference>
<feature type="signal peptide" evidence="1">
    <location>
        <begin position="1"/>
        <end position="19"/>
    </location>
</feature>
<dbReference type="Proteomes" id="UP000030151">
    <property type="component" value="Unassembled WGS sequence"/>
</dbReference>
<protein>
    <submittedName>
        <fullName evidence="2">Uncharacterized protein</fullName>
    </submittedName>
</protein>
<feature type="chain" id="PRO_5001992511" evidence="1">
    <location>
        <begin position="20"/>
        <end position="78"/>
    </location>
</feature>
<comment type="caution">
    <text evidence="2">The sequence shown here is derived from an EMBL/GenBank/DDBJ whole genome shotgun (WGS) entry which is preliminary data.</text>
</comment>
<dbReference type="AlphaFoldDB" id="A0A0A1V968"/>